<evidence type="ECO:0000256" key="1">
    <source>
        <dbReference type="ARBA" id="ARBA00004660"/>
    </source>
</evidence>
<dbReference type="SUPFAM" id="SSF53756">
    <property type="entry name" value="UDP-Glycosyltransferase/glycogen phosphorylase"/>
    <property type="match status" value="1"/>
</dbReference>
<organism evidence="5 6">
    <name type="scientific">Allokutzneria multivorans</name>
    <dbReference type="NCBI Taxonomy" id="1142134"/>
    <lineage>
        <taxon>Bacteria</taxon>
        <taxon>Bacillati</taxon>
        <taxon>Actinomycetota</taxon>
        <taxon>Actinomycetes</taxon>
        <taxon>Pseudonocardiales</taxon>
        <taxon>Pseudonocardiaceae</taxon>
        <taxon>Allokutzneria</taxon>
    </lineage>
</organism>
<evidence type="ECO:0000259" key="3">
    <source>
        <dbReference type="Pfam" id="PF03033"/>
    </source>
</evidence>
<dbReference type="Pfam" id="PF03033">
    <property type="entry name" value="Glyco_transf_28"/>
    <property type="match status" value="1"/>
</dbReference>
<evidence type="ECO:0000313" key="6">
    <source>
        <dbReference type="Proteomes" id="UP001501747"/>
    </source>
</evidence>
<sequence length="414" mass="43676">MRTLIIAAGSMGDVAPFTGLGTQLREAGHDVTIAAYGTFEELITKAGLGFAPLPGDPHSRGEAEDAQRWQRGGGGVRGSIRLLKLTTELTIEMNQGIIDAARAGADVMLFSQMGMIGGYHVAQALKIPSIGTYLVPLHPTAAFPPPIGIPDLGGLGNRLAGKFLVGPGFTFFTKVIADARGKLGLPPMSVPQMFRHQEATGWRVLHGYSPSLLPRPADWRPGLEVVGNFWTARPEGWEPPERLTDFLESGPPPVFVGFGSLAQGDAERLSDLVRTALRSAGVRGVVQSGWAGLSAEDDDVLTIGSTPHDWMFPQMAAIVHHCGAGTTAAALRSGVPAVPVPVAGDQPFWAARLAAGGLSPAPVPFKKLTAERLASAIRLALSVPSYRTRTEAMAERLREEDGSPKVLAAIEALG</sequence>
<comment type="pathway">
    <text evidence="1">Antibiotic biosynthesis; vancomycin biosynthesis.</text>
</comment>
<dbReference type="EMBL" id="BAABAL010000013">
    <property type="protein sequence ID" value="GAA4011426.1"/>
    <property type="molecule type" value="Genomic_DNA"/>
</dbReference>
<dbReference type="PANTHER" id="PTHR48050">
    <property type="entry name" value="STEROL 3-BETA-GLUCOSYLTRANSFERASE"/>
    <property type="match status" value="1"/>
</dbReference>
<dbReference type="InterPro" id="IPR010610">
    <property type="entry name" value="EryCIII-like_C"/>
</dbReference>
<proteinExistence type="predicted"/>
<dbReference type="Pfam" id="PF06722">
    <property type="entry name" value="EryCIII-like_C"/>
    <property type="match status" value="1"/>
</dbReference>
<evidence type="ECO:0000259" key="4">
    <source>
        <dbReference type="Pfam" id="PF06722"/>
    </source>
</evidence>
<protein>
    <submittedName>
        <fullName evidence="5">Glycosyltransferase</fullName>
    </submittedName>
</protein>
<dbReference type="Proteomes" id="UP001501747">
    <property type="component" value="Unassembled WGS sequence"/>
</dbReference>
<dbReference type="CDD" id="cd03784">
    <property type="entry name" value="GT1_Gtf-like"/>
    <property type="match status" value="1"/>
</dbReference>
<comment type="caution">
    <text evidence="5">The sequence shown here is derived from an EMBL/GenBank/DDBJ whole genome shotgun (WGS) entry which is preliminary data.</text>
</comment>
<feature type="domain" description="Glycosyltransferase family 28 N-terminal" evidence="3">
    <location>
        <begin position="4"/>
        <end position="85"/>
    </location>
</feature>
<dbReference type="PANTHER" id="PTHR48050:SF13">
    <property type="entry name" value="STEROL 3-BETA-GLUCOSYLTRANSFERASE UGT80A2"/>
    <property type="match status" value="1"/>
</dbReference>
<dbReference type="Gene3D" id="3.40.50.2000">
    <property type="entry name" value="Glycogen Phosphorylase B"/>
    <property type="match status" value="2"/>
</dbReference>
<accession>A0ABP7SGW0</accession>
<dbReference type="InterPro" id="IPR002213">
    <property type="entry name" value="UDP_glucos_trans"/>
</dbReference>
<keyword evidence="2" id="KW-0045">Antibiotic biosynthesis</keyword>
<dbReference type="InterPro" id="IPR050426">
    <property type="entry name" value="Glycosyltransferase_28"/>
</dbReference>
<feature type="domain" description="Erythromycin biosynthesis protein CIII-like C-terminal" evidence="4">
    <location>
        <begin position="297"/>
        <end position="397"/>
    </location>
</feature>
<evidence type="ECO:0000313" key="5">
    <source>
        <dbReference type="EMBL" id="GAA4011426.1"/>
    </source>
</evidence>
<dbReference type="InterPro" id="IPR004276">
    <property type="entry name" value="GlycoTrans_28_N"/>
</dbReference>
<name>A0ABP7SGW0_9PSEU</name>
<evidence type="ECO:0000256" key="2">
    <source>
        <dbReference type="ARBA" id="ARBA00023194"/>
    </source>
</evidence>
<gene>
    <name evidence="5" type="ORF">GCM10022247_37290</name>
</gene>
<keyword evidence="6" id="KW-1185">Reference proteome</keyword>
<reference evidence="6" key="1">
    <citation type="journal article" date="2019" name="Int. J. Syst. Evol. Microbiol.">
        <title>The Global Catalogue of Microorganisms (GCM) 10K type strain sequencing project: providing services to taxonomists for standard genome sequencing and annotation.</title>
        <authorList>
            <consortium name="The Broad Institute Genomics Platform"/>
            <consortium name="The Broad Institute Genome Sequencing Center for Infectious Disease"/>
            <person name="Wu L."/>
            <person name="Ma J."/>
        </authorList>
    </citation>
    <scope>NUCLEOTIDE SEQUENCE [LARGE SCALE GENOMIC DNA]</scope>
    <source>
        <strain evidence="6">JCM 17342</strain>
    </source>
</reference>
<dbReference type="RefSeq" id="WP_344876435.1">
    <property type="nucleotide sequence ID" value="NZ_BAABAL010000013.1"/>
</dbReference>